<feature type="region of interest" description="Disordered" evidence="10">
    <location>
        <begin position="251"/>
        <end position="273"/>
    </location>
</feature>
<dbReference type="EC" id="6.1.1.19" evidence="2"/>
<evidence type="ECO:0000256" key="8">
    <source>
        <dbReference type="ARBA" id="ARBA00049339"/>
    </source>
</evidence>
<feature type="compositionally biased region" description="Basic and acidic residues" evidence="10">
    <location>
        <begin position="253"/>
        <end position="263"/>
    </location>
</feature>
<proteinExistence type="inferred from homology"/>
<evidence type="ECO:0000259" key="11">
    <source>
        <dbReference type="SMART" id="SM00836"/>
    </source>
</evidence>
<accession>A0A177C0W6</accession>
<dbReference type="PRINTS" id="PR01038">
    <property type="entry name" value="TRNASYNTHARG"/>
</dbReference>
<dbReference type="InterPro" id="IPR001278">
    <property type="entry name" value="Arg-tRNA-ligase"/>
</dbReference>
<dbReference type="SUPFAM" id="SSF55190">
    <property type="entry name" value="Arginyl-tRNA synthetase (ArgRS), N-terminal 'additional' domain"/>
    <property type="match status" value="1"/>
</dbReference>
<comment type="similarity">
    <text evidence="1 9">Belongs to the class-I aminoacyl-tRNA synthetase family.</text>
</comment>
<dbReference type="STRING" id="1460663.A0A177C0W6"/>
<keyword evidence="7 9" id="KW-0030">Aminoacyl-tRNA synthetase</keyword>
<protein>
    <recommendedName>
        <fullName evidence="2">arginine--tRNA ligase</fullName>
        <ecNumber evidence="2">6.1.1.19</ecNumber>
    </recommendedName>
</protein>
<evidence type="ECO:0000256" key="7">
    <source>
        <dbReference type="ARBA" id="ARBA00023146"/>
    </source>
</evidence>
<evidence type="ECO:0000256" key="5">
    <source>
        <dbReference type="ARBA" id="ARBA00022840"/>
    </source>
</evidence>
<dbReference type="Gene3D" id="3.30.1360.70">
    <property type="entry name" value="Arginyl tRNA synthetase N-terminal domain"/>
    <property type="match status" value="1"/>
</dbReference>
<dbReference type="GO" id="GO:0006420">
    <property type="term" value="P:arginyl-tRNA aminoacylation"/>
    <property type="evidence" value="ECO:0007669"/>
    <property type="project" value="InterPro"/>
</dbReference>
<dbReference type="SMART" id="SM00836">
    <property type="entry name" value="DALR_1"/>
    <property type="match status" value="1"/>
</dbReference>
<dbReference type="InterPro" id="IPR008909">
    <property type="entry name" value="DALR_anticod-bd"/>
</dbReference>
<dbReference type="Pfam" id="PF05746">
    <property type="entry name" value="DALR_1"/>
    <property type="match status" value="1"/>
</dbReference>
<dbReference type="Proteomes" id="UP000077069">
    <property type="component" value="Unassembled WGS sequence"/>
</dbReference>
<keyword evidence="13" id="KW-1185">Reference proteome</keyword>
<dbReference type="GeneID" id="28767178"/>
<dbReference type="PANTHER" id="PTHR11956:SF11">
    <property type="entry name" value="ARGININE--TRNA LIGASE, MITOCHONDRIAL-RELATED"/>
    <property type="match status" value="1"/>
</dbReference>
<evidence type="ECO:0000256" key="10">
    <source>
        <dbReference type="SAM" id="MobiDB-lite"/>
    </source>
</evidence>
<dbReference type="GO" id="GO:0004814">
    <property type="term" value="F:arginine-tRNA ligase activity"/>
    <property type="evidence" value="ECO:0007669"/>
    <property type="project" value="UniProtKB-EC"/>
</dbReference>
<evidence type="ECO:0000256" key="4">
    <source>
        <dbReference type="ARBA" id="ARBA00022741"/>
    </source>
</evidence>
<comment type="catalytic activity">
    <reaction evidence="8">
        <text>tRNA(Arg) + L-arginine + ATP = L-arginyl-tRNA(Arg) + AMP + diphosphate</text>
        <dbReference type="Rhea" id="RHEA:20301"/>
        <dbReference type="Rhea" id="RHEA-COMP:9658"/>
        <dbReference type="Rhea" id="RHEA-COMP:9673"/>
        <dbReference type="ChEBI" id="CHEBI:30616"/>
        <dbReference type="ChEBI" id="CHEBI:32682"/>
        <dbReference type="ChEBI" id="CHEBI:33019"/>
        <dbReference type="ChEBI" id="CHEBI:78442"/>
        <dbReference type="ChEBI" id="CHEBI:78513"/>
        <dbReference type="ChEBI" id="CHEBI:456215"/>
        <dbReference type="EC" id="6.1.1.19"/>
    </reaction>
</comment>
<dbReference type="PANTHER" id="PTHR11956">
    <property type="entry name" value="ARGINYL-TRNA SYNTHETASE"/>
    <property type="match status" value="1"/>
</dbReference>
<name>A0A177C0W6_9PLEO</name>
<evidence type="ECO:0000256" key="1">
    <source>
        <dbReference type="ARBA" id="ARBA00005594"/>
    </source>
</evidence>
<dbReference type="InterPro" id="IPR036695">
    <property type="entry name" value="Arg-tRNA-synth_N_sf"/>
</dbReference>
<dbReference type="GO" id="GO:0005739">
    <property type="term" value="C:mitochondrion"/>
    <property type="evidence" value="ECO:0007669"/>
    <property type="project" value="TreeGrafter"/>
</dbReference>
<dbReference type="GO" id="GO:0032543">
    <property type="term" value="P:mitochondrial translation"/>
    <property type="evidence" value="ECO:0007669"/>
    <property type="project" value="TreeGrafter"/>
</dbReference>
<reference evidence="12 13" key="1">
    <citation type="submission" date="2016-05" db="EMBL/GenBank/DDBJ databases">
        <title>Comparative analysis of secretome profiles of manganese(II)-oxidizing ascomycete fungi.</title>
        <authorList>
            <consortium name="DOE Joint Genome Institute"/>
            <person name="Zeiner C.A."/>
            <person name="Purvine S.O."/>
            <person name="Zink E.M."/>
            <person name="Wu S."/>
            <person name="Pasa-Tolic L."/>
            <person name="Chaput D.L."/>
            <person name="Haridas S."/>
            <person name="Grigoriev I.V."/>
            <person name="Santelli C.M."/>
            <person name="Hansel C.M."/>
        </authorList>
    </citation>
    <scope>NUCLEOTIDE SEQUENCE [LARGE SCALE GENOMIC DNA]</scope>
    <source>
        <strain evidence="12 13">AP3s5-JAC2a</strain>
    </source>
</reference>
<dbReference type="InParanoid" id="A0A177C0W6"/>
<gene>
    <name evidence="12" type="ORF">CC84DRAFT_1230324</name>
</gene>
<evidence type="ECO:0000256" key="2">
    <source>
        <dbReference type="ARBA" id="ARBA00012837"/>
    </source>
</evidence>
<keyword evidence="5 9" id="KW-0067">ATP-binding</keyword>
<dbReference type="GO" id="GO:0005524">
    <property type="term" value="F:ATP binding"/>
    <property type="evidence" value="ECO:0007669"/>
    <property type="project" value="UniProtKB-KW"/>
</dbReference>
<evidence type="ECO:0000256" key="6">
    <source>
        <dbReference type="ARBA" id="ARBA00022917"/>
    </source>
</evidence>
<dbReference type="RefSeq" id="XP_018030722.1">
    <property type="nucleotide sequence ID" value="XM_018183692.1"/>
</dbReference>
<dbReference type="InterPro" id="IPR009080">
    <property type="entry name" value="tRNAsynth_Ia_anticodon-bd"/>
</dbReference>
<dbReference type="Pfam" id="PF00750">
    <property type="entry name" value="tRNA-synt_1d"/>
    <property type="match status" value="1"/>
</dbReference>
<keyword evidence="4 9" id="KW-0547">Nucleotide-binding</keyword>
<dbReference type="SUPFAM" id="SSF52374">
    <property type="entry name" value="Nucleotidylyl transferase"/>
    <property type="match status" value="1"/>
</dbReference>
<dbReference type="Gene3D" id="3.40.50.620">
    <property type="entry name" value="HUPs"/>
    <property type="match status" value="1"/>
</dbReference>
<evidence type="ECO:0000313" key="12">
    <source>
        <dbReference type="EMBL" id="OAG00357.1"/>
    </source>
</evidence>
<dbReference type="InterPro" id="IPR014729">
    <property type="entry name" value="Rossmann-like_a/b/a_fold"/>
</dbReference>
<feature type="compositionally biased region" description="Polar residues" evidence="10">
    <location>
        <begin position="264"/>
        <end position="273"/>
    </location>
</feature>
<sequence>MSTLEITDLESSLATLRLAAPLPVINSADAVTNPLDLVRSLLAGILSQLVESSPEAAYRSVQLPNSIYDGDLDIVLPKLRPGCKAGELAIDLARQFPIDHPLFPLPFLEGVHWRVLLRVNTLARLLFPFILERGNTYGTDKKVGSKDPSSPKGARKKLIVEFSSPNITNEFHGKHLRSTIIGAFLSRFYESRGWDVTRLNYLGDWGKNIALLKVGWERFADEVVFQARPIEHLLEVYDQINNLFQPEVAASRQARDEAARNGQDEGQAQTEIENQGIYAQRNTAFKKLEEGDEEAIAFWKQVRDVNIENYKDFYSQLGIEFDEYTGESQVKTETMNEVEALLKEKKICEESSGAWVIHMQNHGLKAGTAVIRGRDGATTYLLRDLAAMIERSKKYNFNKMIIVAANDHNSLHFTHLHHILIAMGMKDLAEKIQHLKFNETSSMAETLGTGFKPQAILSHVEQAMSAGLEADAAKTAMFGNLSKSADRLSVASLLVHELSTRTTSAHSFDLSAMTSFKHGTGPDLQYWYAKLCTILKTRNGDVQLSDEDYDFLGEDDSAANLLRLLAQYPEVTRATYNSTSPQPDDIVKYLAGVTEQLADCLSDDEDEVDDGVKGETEAKAEQKTFGAGHLTLFEATRIVLENGLKLLGITPYVADGHERADTPIAE</sequence>
<keyword evidence="3 9" id="KW-0436">Ligase</keyword>
<keyword evidence="6 9" id="KW-0648">Protein biosynthesis</keyword>
<dbReference type="Gene3D" id="1.10.730.10">
    <property type="entry name" value="Isoleucyl-tRNA Synthetase, Domain 1"/>
    <property type="match status" value="1"/>
</dbReference>
<organism evidence="12 13">
    <name type="scientific">Paraphaeosphaeria sporulosa</name>
    <dbReference type="NCBI Taxonomy" id="1460663"/>
    <lineage>
        <taxon>Eukaryota</taxon>
        <taxon>Fungi</taxon>
        <taxon>Dikarya</taxon>
        <taxon>Ascomycota</taxon>
        <taxon>Pezizomycotina</taxon>
        <taxon>Dothideomycetes</taxon>
        <taxon>Pleosporomycetidae</taxon>
        <taxon>Pleosporales</taxon>
        <taxon>Massarineae</taxon>
        <taxon>Didymosphaeriaceae</taxon>
        <taxon>Paraphaeosphaeria</taxon>
    </lineage>
</organism>
<dbReference type="OrthoDB" id="68056at2759"/>
<dbReference type="AlphaFoldDB" id="A0A177C0W6"/>
<evidence type="ECO:0000313" key="13">
    <source>
        <dbReference type="Proteomes" id="UP000077069"/>
    </source>
</evidence>
<dbReference type="SUPFAM" id="SSF47323">
    <property type="entry name" value="Anticodon-binding domain of a subclass of class I aminoacyl-tRNA synthetases"/>
    <property type="match status" value="1"/>
</dbReference>
<dbReference type="InterPro" id="IPR035684">
    <property type="entry name" value="ArgRS_core"/>
</dbReference>
<evidence type="ECO:0000256" key="9">
    <source>
        <dbReference type="RuleBase" id="RU363038"/>
    </source>
</evidence>
<evidence type="ECO:0000256" key="3">
    <source>
        <dbReference type="ARBA" id="ARBA00022598"/>
    </source>
</evidence>
<feature type="domain" description="DALR anticodon binding" evidence="11">
    <location>
        <begin position="524"/>
        <end position="653"/>
    </location>
</feature>
<dbReference type="EMBL" id="KV441559">
    <property type="protein sequence ID" value="OAG00357.1"/>
    <property type="molecule type" value="Genomic_DNA"/>
</dbReference>